<dbReference type="Gene3D" id="1.10.10.2830">
    <property type="match status" value="1"/>
</dbReference>
<dbReference type="GO" id="GO:0003677">
    <property type="term" value="F:DNA binding"/>
    <property type="evidence" value="ECO:0007669"/>
    <property type="project" value="UniProtKB-KW"/>
</dbReference>
<organism evidence="4">
    <name type="scientific">viral metagenome</name>
    <dbReference type="NCBI Taxonomy" id="1070528"/>
    <lineage>
        <taxon>unclassified sequences</taxon>
        <taxon>metagenomes</taxon>
        <taxon>organismal metagenomes</taxon>
    </lineage>
</organism>
<gene>
    <name evidence="4" type="ORF">TM448A04708_0007</name>
</gene>
<keyword evidence="1" id="KW-0159">Chromosome partition</keyword>
<dbReference type="InterPro" id="IPR041468">
    <property type="entry name" value="HTH_ParB/Spo0J"/>
</dbReference>
<evidence type="ECO:0000313" key="4">
    <source>
        <dbReference type="EMBL" id="QJA54401.1"/>
    </source>
</evidence>
<evidence type="ECO:0000259" key="3">
    <source>
        <dbReference type="SMART" id="SM00470"/>
    </source>
</evidence>
<dbReference type="InterPro" id="IPR003115">
    <property type="entry name" value="ParB_N"/>
</dbReference>
<dbReference type="SUPFAM" id="SSF110849">
    <property type="entry name" value="ParB/Sulfiredoxin"/>
    <property type="match status" value="1"/>
</dbReference>
<dbReference type="InterPro" id="IPR036086">
    <property type="entry name" value="ParB/Sulfiredoxin_sf"/>
</dbReference>
<dbReference type="PANTHER" id="PTHR33375:SF1">
    <property type="entry name" value="CHROMOSOME-PARTITIONING PROTEIN PARB-RELATED"/>
    <property type="match status" value="1"/>
</dbReference>
<feature type="domain" description="ParB-like N-terminal" evidence="3">
    <location>
        <begin position="4"/>
        <end position="93"/>
    </location>
</feature>
<dbReference type="GO" id="GO:0007059">
    <property type="term" value="P:chromosome segregation"/>
    <property type="evidence" value="ECO:0007669"/>
    <property type="project" value="UniProtKB-KW"/>
</dbReference>
<dbReference type="FunFam" id="3.90.1530.30:FF:000001">
    <property type="entry name" value="Chromosome partitioning protein ParB"/>
    <property type="match status" value="1"/>
</dbReference>
<proteinExistence type="predicted"/>
<protein>
    <recommendedName>
        <fullName evidence="3">ParB-like N-terminal domain-containing protein</fullName>
    </recommendedName>
</protein>
<dbReference type="SMART" id="SM00470">
    <property type="entry name" value="ParB"/>
    <property type="match status" value="1"/>
</dbReference>
<dbReference type="Gene3D" id="3.90.1530.30">
    <property type="match status" value="1"/>
</dbReference>
<sequence length="260" mass="29229">MEIREIKLEDINDPPIQPRGQLEVAGIESLAQSIKEVGLIHPIVVRETNVGYELVAGTRRWHAYKLLGKETIPAQVIRKESRETTLLQFSENFHRQDLNPLETARMLKFLLEELGYSRAELAQLCGHDTSWVSRMLSLFDMPSYMQEPIATGQLSHSVALELQRIKDDKIKQHYAEHAVSGGCTEKLARDWAKQATMVAAAIAAREEAKEPGKKEAEVVISTSTSLDTCQICGAPGARVTLDPIYLCWHCQQEVLPKKEQ</sequence>
<dbReference type="InterPro" id="IPR050336">
    <property type="entry name" value="Chromosome_partition/occlusion"/>
</dbReference>
<evidence type="ECO:0000256" key="2">
    <source>
        <dbReference type="ARBA" id="ARBA00023125"/>
    </source>
</evidence>
<dbReference type="AlphaFoldDB" id="A0A6H2A431"/>
<evidence type="ECO:0000256" key="1">
    <source>
        <dbReference type="ARBA" id="ARBA00022829"/>
    </source>
</evidence>
<dbReference type="GO" id="GO:0005694">
    <property type="term" value="C:chromosome"/>
    <property type="evidence" value="ECO:0007669"/>
    <property type="project" value="TreeGrafter"/>
</dbReference>
<accession>A0A6H2A431</accession>
<dbReference type="EMBL" id="MT144503">
    <property type="protein sequence ID" value="QJA54401.1"/>
    <property type="molecule type" value="Genomic_DNA"/>
</dbReference>
<dbReference type="Pfam" id="PF17762">
    <property type="entry name" value="HTH_ParB"/>
    <property type="match status" value="1"/>
</dbReference>
<dbReference type="InterPro" id="IPR004437">
    <property type="entry name" value="ParB/RepB/Spo0J"/>
</dbReference>
<dbReference type="NCBIfam" id="TIGR00180">
    <property type="entry name" value="parB_part"/>
    <property type="match status" value="1"/>
</dbReference>
<reference evidence="4" key="1">
    <citation type="submission" date="2020-03" db="EMBL/GenBank/DDBJ databases">
        <title>The deep terrestrial virosphere.</title>
        <authorList>
            <person name="Holmfeldt K."/>
            <person name="Nilsson E."/>
            <person name="Simone D."/>
            <person name="Lopez-Fernandez M."/>
            <person name="Wu X."/>
            <person name="de Brujin I."/>
            <person name="Lundin D."/>
            <person name="Andersson A."/>
            <person name="Bertilsson S."/>
            <person name="Dopson M."/>
        </authorList>
    </citation>
    <scope>NUCLEOTIDE SEQUENCE</scope>
    <source>
        <strain evidence="4">TM448A04708</strain>
    </source>
</reference>
<keyword evidence="2" id="KW-0238">DNA-binding</keyword>
<dbReference type="PANTHER" id="PTHR33375">
    <property type="entry name" value="CHROMOSOME-PARTITIONING PROTEIN PARB-RELATED"/>
    <property type="match status" value="1"/>
</dbReference>
<name>A0A6H2A431_9ZZZZ</name>
<dbReference type="Pfam" id="PF02195">
    <property type="entry name" value="ParB_N"/>
    <property type="match status" value="1"/>
</dbReference>